<accession>A0A2P7YQN8</accession>
<dbReference type="VEuPathDB" id="FungiDB:C7M61_002825"/>
<reference evidence="2 3" key="1">
    <citation type="submission" date="2018-03" db="EMBL/GenBank/DDBJ databases">
        <title>Candida pseudohaemulonii genome assembly and annotation.</title>
        <authorList>
            <person name="Munoz J.F."/>
            <person name="Gade L.G."/>
            <person name="Chow N.A."/>
            <person name="Litvintseva A.P."/>
            <person name="Loparev V.N."/>
            <person name="Cuomo C.A."/>
        </authorList>
    </citation>
    <scope>NUCLEOTIDE SEQUENCE [LARGE SCALE GENOMIC DNA]</scope>
    <source>
        <strain evidence="2 3">B12108</strain>
    </source>
</reference>
<gene>
    <name evidence="2" type="ORF">C7M61_002825</name>
</gene>
<sequence>MSPLSATAPFFSMAEIRTPVRQPLRPSNRVILESTGLCKLQLSPKRENRTRPLPALPKVTSKRLILNVHPPQPELARSPSRNEILAKYAQKQAKLMELENQAELVRYEIVELQAQLQATEKPENQAFTEVRNLTKKVSTMFQAPQPAIRKKASNIFASEPAALKQKASFILNNRFLNDVKEKMDQQQAELEEFTKKGSNFARNFLGFKKEEKDVADSSFMFENLHSEPVDTNKSILLSEELDSSLVVDAYVSDDEDYDLDESVLQSR</sequence>
<proteinExistence type="predicted"/>
<dbReference type="EMBL" id="PYFQ01000006">
    <property type="protein sequence ID" value="PSK38266.1"/>
    <property type="molecule type" value="Genomic_DNA"/>
</dbReference>
<evidence type="ECO:0000313" key="3">
    <source>
        <dbReference type="Proteomes" id="UP000241107"/>
    </source>
</evidence>
<protein>
    <submittedName>
        <fullName evidence="2">Uncharacterized protein</fullName>
    </submittedName>
</protein>
<dbReference type="Proteomes" id="UP000241107">
    <property type="component" value="Unassembled WGS sequence"/>
</dbReference>
<dbReference type="GeneID" id="36566214"/>
<keyword evidence="1" id="KW-0175">Coiled coil</keyword>
<organism evidence="2 3">
    <name type="scientific">Candidozyma pseudohaemuli</name>
    <dbReference type="NCBI Taxonomy" id="418784"/>
    <lineage>
        <taxon>Eukaryota</taxon>
        <taxon>Fungi</taxon>
        <taxon>Dikarya</taxon>
        <taxon>Ascomycota</taxon>
        <taxon>Saccharomycotina</taxon>
        <taxon>Pichiomycetes</taxon>
        <taxon>Metschnikowiaceae</taxon>
        <taxon>Candidozyma</taxon>
    </lineage>
</organism>
<keyword evidence="3" id="KW-1185">Reference proteome</keyword>
<dbReference type="AlphaFoldDB" id="A0A2P7YQN8"/>
<comment type="caution">
    <text evidence="2">The sequence shown here is derived from an EMBL/GenBank/DDBJ whole genome shotgun (WGS) entry which is preliminary data.</text>
</comment>
<evidence type="ECO:0000313" key="2">
    <source>
        <dbReference type="EMBL" id="PSK38266.1"/>
    </source>
</evidence>
<name>A0A2P7YQN8_9ASCO</name>
<feature type="coiled-coil region" evidence="1">
    <location>
        <begin position="81"/>
        <end position="115"/>
    </location>
</feature>
<dbReference type="OrthoDB" id="3993307at2759"/>
<dbReference type="RefSeq" id="XP_024713591.1">
    <property type="nucleotide sequence ID" value="XM_024858185.1"/>
</dbReference>
<evidence type="ECO:0000256" key="1">
    <source>
        <dbReference type="SAM" id="Coils"/>
    </source>
</evidence>